<evidence type="ECO:0000313" key="3">
    <source>
        <dbReference type="Proteomes" id="UP001596302"/>
    </source>
</evidence>
<organism evidence="2 3">
    <name type="scientific">Pseudonocardia hispaniensis</name>
    <dbReference type="NCBI Taxonomy" id="904933"/>
    <lineage>
        <taxon>Bacteria</taxon>
        <taxon>Bacillati</taxon>
        <taxon>Actinomycetota</taxon>
        <taxon>Actinomycetes</taxon>
        <taxon>Pseudonocardiales</taxon>
        <taxon>Pseudonocardiaceae</taxon>
        <taxon>Pseudonocardia</taxon>
    </lineage>
</organism>
<dbReference type="InterPro" id="IPR006427">
    <property type="entry name" value="Portal_HK97"/>
</dbReference>
<feature type="region of interest" description="Disordered" evidence="1">
    <location>
        <begin position="572"/>
        <end position="602"/>
    </location>
</feature>
<comment type="caution">
    <text evidence="2">The sequence shown here is derived from an EMBL/GenBank/DDBJ whole genome shotgun (WGS) entry which is preliminary data.</text>
</comment>
<accession>A0ABW1IWT8</accession>
<dbReference type="Proteomes" id="UP001596302">
    <property type="component" value="Unassembled WGS sequence"/>
</dbReference>
<dbReference type="NCBIfam" id="TIGR01537">
    <property type="entry name" value="portal_HK97"/>
    <property type="match status" value="1"/>
</dbReference>
<evidence type="ECO:0000256" key="1">
    <source>
        <dbReference type="SAM" id="MobiDB-lite"/>
    </source>
</evidence>
<dbReference type="RefSeq" id="WP_379582006.1">
    <property type="nucleotide sequence ID" value="NZ_JBHSQW010000002.1"/>
</dbReference>
<feature type="compositionally biased region" description="Basic residues" evidence="1">
    <location>
        <begin position="579"/>
        <end position="588"/>
    </location>
</feature>
<evidence type="ECO:0000313" key="2">
    <source>
        <dbReference type="EMBL" id="MFC5992941.1"/>
    </source>
</evidence>
<proteinExistence type="predicted"/>
<keyword evidence="3" id="KW-1185">Reference proteome</keyword>
<gene>
    <name evidence="2" type="ORF">ACFQE5_01800</name>
</gene>
<dbReference type="InterPro" id="IPR006944">
    <property type="entry name" value="Phage/GTA_portal"/>
</dbReference>
<dbReference type="Pfam" id="PF04860">
    <property type="entry name" value="Phage_portal"/>
    <property type="match status" value="1"/>
</dbReference>
<protein>
    <submittedName>
        <fullName evidence="2">Phage portal protein</fullName>
    </submittedName>
</protein>
<name>A0ABW1IWT8_9PSEU</name>
<reference evidence="3" key="1">
    <citation type="journal article" date="2019" name="Int. J. Syst. Evol. Microbiol.">
        <title>The Global Catalogue of Microorganisms (GCM) 10K type strain sequencing project: providing services to taxonomists for standard genome sequencing and annotation.</title>
        <authorList>
            <consortium name="The Broad Institute Genomics Platform"/>
            <consortium name="The Broad Institute Genome Sequencing Center for Infectious Disease"/>
            <person name="Wu L."/>
            <person name="Ma J."/>
        </authorList>
    </citation>
    <scope>NUCLEOTIDE SEQUENCE [LARGE SCALE GENOMIC DNA]</scope>
    <source>
        <strain evidence="3">CCM 8391</strain>
    </source>
</reference>
<sequence>MAFVVSAGQLATVDKPPLPAPYALALSDTVVQDYATIWRTQPQVRTVVSFLARNIAQLGLHVFRRISDVDRERLTDHPLARMLATPNPTTTRYRMFDALVQDLGIYDRAFWLKVKTTGASPAAVVRLDPRKVTLLGDNPFQADGYRYRGAKGRRDFPADQIVHFHGYSPEDHRDGYSPVETLRRILAEEYQAAVWREQLWRNGARVSGYLKRPVEAPQWSKDARARFRRQWQAQYTGDGPQVGGTPILEDGMEFTPAAVTPEQAQYLEARKLTREEVAAAYHIPLPMVQILDHATFSNIREQHKQLYQDCLGPWLQMIAEELQLQLVPEFADTGRVYVEFNMHEKLRGSFEEQATQLQMAIGGPFMTRNEGRARLNLPQIDGGDDLIVPLNVLTGGQASPQDSAPPPKRQRVRRVKARAPKTYLSRAEKRLTRFFERQGRAVAGRLGAEKARRKADPPQIDDVFDDERWNTELAAEMYLLNLEVATATAHSTLQALGLDPDDYDEERTLAFLSANAERVAGGVNGATRNAVEDALGDDDPLAAIKHLFEVYATARAAQVALSQVTSMSGFGTTEAARQRSPHATKTWRVRSSNPRPSHARMDGETVLLDQRFSNRAMWPGDSDLDDDERAGCTCDIEVEVP</sequence>
<dbReference type="EMBL" id="JBHSQW010000002">
    <property type="protein sequence ID" value="MFC5992941.1"/>
    <property type="molecule type" value="Genomic_DNA"/>
</dbReference>